<dbReference type="PRINTS" id="PR01036">
    <property type="entry name" value="TCRTETB"/>
</dbReference>
<dbReference type="InterPro" id="IPR020846">
    <property type="entry name" value="MFS_dom"/>
</dbReference>
<dbReference type="InterPro" id="IPR004638">
    <property type="entry name" value="EmrB-like"/>
</dbReference>
<comment type="similarity">
    <text evidence="2">Belongs to the major facilitator superfamily. EmrB family.</text>
</comment>
<dbReference type="Proteomes" id="UP000642829">
    <property type="component" value="Unassembled WGS sequence"/>
</dbReference>
<evidence type="ECO:0000256" key="7">
    <source>
        <dbReference type="ARBA" id="ARBA00023136"/>
    </source>
</evidence>
<dbReference type="InterPro" id="IPR011701">
    <property type="entry name" value="MFS"/>
</dbReference>
<feature type="transmembrane region" description="Helical" evidence="8">
    <location>
        <begin position="331"/>
        <end position="349"/>
    </location>
</feature>
<evidence type="ECO:0000256" key="6">
    <source>
        <dbReference type="ARBA" id="ARBA00022989"/>
    </source>
</evidence>
<evidence type="ECO:0000256" key="5">
    <source>
        <dbReference type="ARBA" id="ARBA00022692"/>
    </source>
</evidence>
<protein>
    <submittedName>
        <fullName evidence="10">EmrB/QacA family drug resistance transporter</fullName>
    </submittedName>
</protein>
<feature type="transmembrane region" description="Helical" evidence="8">
    <location>
        <begin position="487"/>
        <end position="505"/>
    </location>
</feature>
<feature type="transmembrane region" description="Helical" evidence="8">
    <location>
        <begin position="201"/>
        <end position="220"/>
    </location>
</feature>
<reference evidence="10" key="2">
    <citation type="submission" date="2020-09" db="EMBL/GenBank/DDBJ databases">
        <authorList>
            <person name="Sun Q."/>
            <person name="Kim S."/>
        </authorList>
    </citation>
    <scope>NUCLEOTIDE SEQUENCE</scope>
    <source>
        <strain evidence="10">KCTC 12870</strain>
    </source>
</reference>
<dbReference type="InterPro" id="IPR036259">
    <property type="entry name" value="MFS_trans_sf"/>
</dbReference>
<dbReference type="Gene3D" id="1.20.1250.20">
    <property type="entry name" value="MFS general substrate transporter like domains"/>
    <property type="match status" value="1"/>
</dbReference>
<evidence type="ECO:0000256" key="4">
    <source>
        <dbReference type="ARBA" id="ARBA00022475"/>
    </source>
</evidence>
<keyword evidence="4" id="KW-1003">Cell membrane</keyword>
<feature type="transmembrane region" description="Helical" evidence="8">
    <location>
        <begin position="369"/>
        <end position="387"/>
    </location>
</feature>
<reference evidence="10" key="1">
    <citation type="journal article" date="2014" name="Int. J. Syst. Evol. Microbiol.">
        <title>Complete genome sequence of Corynebacterium casei LMG S-19264T (=DSM 44701T), isolated from a smear-ripened cheese.</title>
        <authorList>
            <consortium name="US DOE Joint Genome Institute (JGI-PGF)"/>
            <person name="Walter F."/>
            <person name="Albersmeier A."/>
            <person name="Kalinowski J."/>
            <person name="Ruckert C."/>
        </authorList>
    </citation>
    <scope>NUCLEOTIDE SEQUENCE</scope>
    <source>
        <strain evidence="10">KCTC 12870</strain>
    </source>
</reference>
<feature type="transmembrane region" description="Helical" evidence="8">
    <location>
        <begin position="407"/>
        <end position="427"/>
    </location>
</feature>
<evidence type="ECO:0000313" key="11">
    <source>
        <dbReference type="Proteomes" id="UP000642829"/>
    </source>
</evidence>
<evidence type="ECO:0000256" key="8">
    <source>
        <dbReference type="SAM" id="Phobius"/>
    </source>
</evidence>
<feature type="transmembrane region" description="Helical" evidence="8">
    <location>
        <begin position="140"/>
        <end position="161"/>
    </location>
</feature>
<evidence type="ECO:0000256" key="3">
    <source>
        <dbReference type="ARBA" id="ARBA00022448"/>
    </source>
</evidence>
<feature type="transmembrane region" description="Helical" evidence="8">
    <location>
        <begin position="301"/>
        <end position="324"/>
    </location>
</feature>
<feature type="transmembrane region" description="Helical" evidence="8">
    <location>
        <begin position="81"/>
        <end position="100"/>
    </location>
</feature>
<dbReference type="CDD" id="cd17503">
    <property type="entry name" value="MFS_LmrB_MDR_like"/>
    <property type="match status" value="1"/>
</dbReference>
<name>A0A8J3GE14_9BACT</name>
<dbReference type="Pfam" id="PF07690">
    <property type="entry name" value="MFS_1"/>
    <property type="match status" value="1"/>
</dbReference>
<evidence type="ECO:0000256" key="2">
    <source>
        <dbReference type="ARBA" id="ARBA00008537"/>
    </source>
</evidence>
<accession>A0A8J3GE14</accession>
<evidence type="ECO:0000256" key="1">
    <source>
        <dbReference type="ARBA" id="ARBA00004651"/>
    </source>
</evidence>
<evidence type="ECO:0000259" key="9">
    <source>
        <dbReference type="PROSITE" id="PS50850"/>
    </source>
</evidence>
<dbReference type="RefSeq" id="WP_189515469.1">
    <property type="nucleotide sequence ID" value="NZ_BMXG01000015.1"/>
</dbReference>
<keyword evidence="5 8" id="KW-0812">Transmembrane</keyword>
<sequence length="519" mass="55922">MPTEEAKGHPQRYWIALAVTLSSLVEGLDTSVVNVSVPQMMGSFGVSLDAIAWVSTGYILSNVIIIPLTGWLASLFGRKRYFTGSLALFTLASFLCGHAGSLESLIFWRVVQGIGGGALVATSQAILYEVFPPREHSRAMAIWGMGIMVGPAMGPVLGGYLTETMSWPWIFYINIPVCIAALILVVFLVPESKYREKVRKVDFLGLLLLAIGLGACQLLLEDGNKIGWLASAAGWELTGLTLFCLGLFIWRELTFESPVVDLRIVGNLQFSACCLFTFVQALCTLAIVFVTPLLLLDLMGYSALQTGFIMLPVAVGTSLVMFVVGRISHLCNPYGLILGGVAIFLYAMWKYSYFDVLTPDTAFTFPLLLRGIGLGMIFVPLNALAVADLPPSKQAAATGLLNLTRQFGASVGVAVAAAVLGSMQGQFEAQLIDAATSSSPELTIVGQDVMNMLHSEGVINPTAHYTALKLLHDYTHQQATSIAFDRIFTIFGLALLAAVPLIVFMRKNPDRSNPAPTGH</sequence>
<dbReference type="PROSITE" id="PS50850">
    <property type="entry name" value="MFS"/>
    <property type="match status" value="1"/>
</dbReference>
<dbReference type="SUPFAM" id="SSF103473">
    <property type="entry name" value="MFS general substrate transporter"/>
    <property type="match status" value="1"/>
</dbReference>
<keyword evidence="7 8" id="KW-0472">Membrane</keyword>
<feature type="transmembrane region" description="Helical" evidence="8">
    <location>
        <begin position="270"/>
        <end position="295"/>
    </location>
</feature>
<feature type="domain" description="Major facilitator superfamily (MFS) profile" evidence="9">
    <location>
        <begin position="15"/>
        <end position="510"/>
    </location>
</feature>
<keyword evidence="6 8" id="KW-1133">Transmembrane helix</keyword>
<gene>
    <name evidence="10" type="ORF">GCM10007047_23930</name>
</gene>
<keyword evidence="3" id="KW-0813">Transport</keyword>
<proteinExistence type="inferred from homology"/>
<organism evidence="10 11">
    <name type="scientific">Cerasicoccus arenae</name>
    <dbReference type="NCBI Taxonomy" id="424488"/>
    <lineage>
        <taxon>Bacteria</taxon>
        <taxon>Pseudomonadati</taxon>
        <taxon>Verrucomicrobiota</taxon>
        <taxon>Opitutia</taxon>
        <taxon>Puniceicoccales</taxon>
        <taxon>Cerasicoccaceae</taxon>
        <taxon>Cerasicoccus</taxon>
    </lineage>
</organism>
<dbReference type="EMBL" id="BMXG01000015">
    <property type="protein sequence ID" value="GHC06105.1"/>
    <property type="molecule type" value="Genomic_DNA"/>
</dbReference>
<keyword evidence="11" id="KW-1185">Reference proteome</keyword>
<feature type="transmembrane region" description="Helical" evidence="8">
    <location>
        <begin position="226"/>
        <end position="250"/>
    </location>
</feature>
<feature type="transmembrane region" description="Helical" evidence="8">
    <location>
        <begin position="106"/>
        <end position="128"/>
    </location>
</feature>
<feature type="transmembrane region" description="Helical" evidence="8">
    <location>
        <begin position="51"/>
        <end position="74"/>
    </location>
</feature>
<dbReference type="AlphaFoldDB" id="A0A8J3GE14"/>
<evidence type="ECO:0000313" key="10">
    <source>
        <dbReference type="EMBL" id="GHC06105.1"/>
    </source>
</evidence>
<dbReference type="GO" id="GO:0022857">
    <property type="term" value="F:transmembrane transporter activity"/>
    <property type="evidence" value="ECO:0007669"/>
    <property type="project" value="InterPro"/>
</dbReference>
<dbReference type="Gene3D" id="1.20.1720.10">
    <property type="entry name" value="Multidrug resistance protein D"/>
    <property type="match status" value="1"/>
</dbReference>
<feature type="transmembrane region" description="Helical" evidence="8">
    <location>
        <begin position="167"/>
        <end position="189"/>
    </location>
</feature>
<comment type="caution">
    <text evidence="10">The sequence shown here is derived from an EMBL/GenBank/DDBJ whole genome shotgun (WGS) entry which is preliminary data.</text>
</comment>
<dbReference type="GO" id="GO:0005886">
    <property type="term" value="C:plasma membrane"/>
    <property type="evidence" value="ECO:0007669"/>
    <property type="project" value="UniProtKB-SubCell"/>
</dbReference>
<comment type="subcellular location">
    <subcellularLocation>
        <location evidence="1">Cell membrane</location>
        <topology evidence="1">Multi-pass membrane protein</topology>
    </subcellularLocation>
</comment>
<dbReference type="PANTHER" id="PTHR42718:SF9">
    <property type="entry name" value="MAJOR FACILITATOR SUPERFAMILY MULTIDRUG TRANSPORTER MFSC"/>
    <property type="match status" value="1"/>
</dbReference>
<dbReference type="NCBIfam" id="TIGR00711">
    <property type="entry name" value="efflux_EmrB"/>
    <property type="match status" value="1"/>
</dbReference>
<dbReference type="PANTHER" id="PTHR42718">
    <property type="entry name" value="MAJOR FACILITATOR SUPERFAMILY MULTIDRUG TRANSPORTER MFSC"/>
    <property type="match status" value="1"/>
</dbReference>